<organism evidence="1 2">
    <name type="scientific">Alteromonas australica</name>
    <dbReference type="NCBI Taxonomy" id="589873"/>
    <lineage>
        <taxon>Bacteria</taxon>
        <taxon>Pseudomonadati</taxon>
        <taxon>Pseudomonadota</taxon>
        <taxon>Gammaproteobacteria</taxon>
        <taxon>Alteromonadales</taxon>
        <taxon>Alteromonadaceae</taxon>
        <taxon>Alteromonas/Salinimonas group</taxon>
        <taxon>Alteromonas</taxon>
    </lineage>
</organism>
<evidence type="ECO:0000313" key="1">
    <source>
        <dbReference type="EMBL" id="AIF98950.1"/>
    </source>
</evidence>
<accession>A0A075P1V4</accession>
<sequence length="97" mass="11069">MKTGISLHATVSVFLLSGCSQTQPCEDIVEVNRQLHVCETLARTMDDNRYPQQAITARKRYQAECEDFRFYRDDYDTICKGSNVAIGKNDKETSSKK</sequence>
<dbReference type="OrthoDB" id="6333637at2"/>
<evidence type="ECO:0008006" key="3">
    <source>
        <dbReference type="Google" id="ProtNLM"/>
    </source>
</evidence>
<proteinExistence type="predicted"/>
<dbReference type="KEGG" id="aaus:EP12_10060"/>
<dbReference type="GeneID" id="78255200"/>
<dbReference type="AlphaFoldDB" id="A0A075P1V4"/>
<dbReference type="PATRIC" id="fig|589873.4.peg.2172"/>
<dbReference type="KEGG" id="aal:EP13_09810"/>
<gene>
    <name evidence="1" type="ORF">EP13_09810</name>
</gene>
<name>A0A075P1V4_9ALTE</name>
<reference evidence="1 2" key="1">
    <citation type="submission" date="2014-06" db="EMBL/GenBank/DDBJ databases">
        <title>Genomes of Alteromonas australica, a world apart.</title>
        <authorList>
            <person name="Gonzaga A."/>
            <person name="Lopez-Perez M."/>
            <person name="Rodriguez-Valera F."/>
        </authorList>
    </citation>
    <scope>NUCLEOTIDE SEQUENCE [LARGE SCALE GENOMIC DNA]</scope>
    <source>
        <strain evidence="1 2">H 17</strain>
    </source>
</reference>
<protein>
    <recommendedName>
        <fullName evidence="3">Lipoprotein</fullName>
    </recommendedName>
</protein>
<dbReference type="Proteomes" id="UP000056090">
    <property type="component" value="Chromosome"/>
</dbReference>
<evidence type="ECO:0000313" key="2">
    <source>
        <dbReference type="Proteomes" id="UP000056090"/>
    </source>
</evidence>
<dbReference type="eggNOG" id="ENOG50333JJ">
    <property type="taxonomic scope" value="Bacteria"/>
</dbReference>
<dbReference type="PROSITE" id="PS51257">
    <property type="entry name" value="PROKAR_LIPOPROTEIN"/>
    <property type="match status" value="1"/>
</dbReference>
<dbReference type="EMBL" id="CP008849">
    <property type="protein sequence ID" value="AIF98950.1"/>
    <property type="molecule type" value="Genomic_DNA"/>
</dbReference>
<keyword evidence="2" id="KW-1185">Reference proteome</keyword>
<dbReference type="RefSeq" id="WP_044057097.1">
    <property type="nucleotide sequence ID" value="NZ_CAJXAX010000009.1"/>
</dbReference>